<feature type="signal peptide" evidence="2">
    <location>
        <begin position="1"/>
        <end position="21"/>
    </location>
</feature>
<dbReference type="AlphaFoldDB" id="A0A1J5NC21"/>
<evidence type="ECO:0000313" key="4">
    <source>
        <dbReference type="Proteomes" id="UP000181901"/>
    </source>
</evidence>
<keyword evidence="2" id="KW-0732">Signal</keyword>
<keyword evidence="1" id="KW-1133">Transmembrane helix</keyword>
<protein>
    <recommendedName>
        <fullName evidence="5">Methyl-accepting chemotaxis protein</fullName>
    </recommendedName>
</protein>
<dbReference type="PROSITE" id="PS51257">
    <property type="entry name" value="PROKAR_LIPOPROTEIN"/>
    <property type="match status" value="1"/>
</dbReference>
<feature type="chain" id="PRO_5012091602" description="Methyl-accepting chemotaxis protein" evidence="2">
    <location>
        <begin position="22"/>
        <end position="411"/>
    </location>
</feature>
<feature type="transmembrane region" description="Helical" evidence="1">
    <location>
        <begin position="381"/>
        <end position="402"/>
    </location>
</feature>
<accession>A0A1J5NC21</accession>
<keyword evidence="1" id="KW-0812">Transmembrane</keyword>
<keyword evidence="1" id="KW-0472">Membrane</keyword>
<sequence>MRSPLTALLLIMALVSGCVSSRGMTQRTAPMFYSMSSSQAAADNKAAAVEGMGPLELQAAVMAFADTTNSRMDEAAAILEDIGTPQARLTAARMQVYNKASNVEIAAGPYPGIALLDLIVAVSLRRTVWEEYWVPKVFGDAALPVLDIFREVERDVWQLADRIMTPEQEGELIRIIKQWREKYPDSVSVSYVRFEDFGELGLKPSMSRLQAPGGLFASVEKAALVAEDMKVAIDRAFYLVSRMQLQVNAQIKLAYLEMVFQPEIDGIIRDTDKMTGLSERYAEIAEKLPAEVGGQASLLITQLFDNLNTQRDRTMNQAMEGLFKLQTETVSGVMTNVSRERQAALDQALKGLETQQQALFQRMDGLVARSQANLEATLDHAFLLGLMLIGAFFAGLILYRLVAGPRRKRTD</sequence>
<evidence type="ECO:0000313" key="3">
    <source>
        <dbReference type="EMBL" id="OIQ50767.1"/>
    </source>
</evidence>
<organism evidence="3 4">
    <name type="scientific">Pseudodesulfovibrio hydrargyri</name>
    <dbReference type="NCBI Taxonomy" id="2125990"/>
    <lineage>
        <taxon>Bacteria</taxon>
        <taxon>Pseudomonadati</taxon>
        <taxon>Thermodesulfobacteriota</taxon>
        <taxon>Desulfovibrionia</taxon>
        <taxon>Desulfovibrionales</taxon>
        <taxon>Desulfovibrionaceae</taxon>
    </lineage>
</organism>
<reference evidence="3 4" key="1">
    <citation type="submission" date="2015-09" db="EMBL/GenBank/DDBJ databases">
        <title>Genome of Desulfovibrio dechloracetivorans BerOc1, a mercury methylating strain isolated from highly hydrocarbons and metals contaminated coastal sediments.</title>
        <authorList>
            <person name="Goni Urriza M."/>
            <person name="Gassie C."/>
            <person name="Bouchez O."/>
            <person name="Klopp C."/>
            <person name="Ranchou-Peyruse A."/>
            <person name="Remy G."/>
        </authorList>
    </citation>
    <scope>NUCLEOTIDE SEQUENCE [LARGE SCALE GENOMIC DNA]</scope>
    <source>
        <strain evidence="3 4">BerOc1</strain>
    </source>
</reference>
<evidence type="ECO:0008006" key="5">
    <source>
        <dbReference type="Google" id="ProtNLM"/>
    </source>
</evidence>
<gene>
    <name evidence="3" type="ORF">BerOc1_02709</name>
</gene>
<comment type="caution">
    <text evidence="3">The sequence shown here is derived from an EMBL/GenBank/DDBJ whole genome shotgun (WGS) entry which is preliminary data.</text>
</comment>
<dbReference type="RefSeq" id="WP_129586539.1">
    <property type="nucleotide sequence ID" value="NZ_LKAQ01000004.1"/>
</dbReference>
<dbReference type="EMBL" id="LKAQ01000004">
    <property type="protein sequence ID" value="OIQ50767.1"/>
    <property type="molecule type" value="Genomic_DNA"/>
</dbReference>
<keyword evidence="4" id="KW-1185">Reference proteome</keyword>
<dbReference type="Proteomes" id="UP000181901">
    <property type="component" value="Unassembled WGS sequence"/>
</dbReference>
<proteinExistence type="predicted"/>
<name>A0A1J5NC21_9BACT</name>
<evidence type="ECO:0000256" key="2">
    <source>
        <dbReference type="SAM" id="SignalP"/>
    </source>
</evidence>
<dbReference type="OrthoDB" id="5464739at2"/>
<evidence type="ECO:0000256" key="1">
    <source>
        <dbReference type="SAM" id="Phobius"/>
    </source>
</evidence>